<comment type="function">
    <text evidence="5">Plays a key role in early steps of protein N-linked glycosylation by being involved in the conversion of polyprenol into dolichol. Acts as a polyprenal reductase that mediates the reduction of polyprenal into dolichal in a NADP-dependent mechanism. Dolichols are required for the synthesis of dolichol-linked monosaccharides and the oligosaccharide precursor used for N-glycosylation.</text>
</comment>
<proteinExistence type="inferred from homology"/>
<dbReference type="PROSITE" id="PS50244">
    <property type="entry name" value="S5A_REDUCTASE"/>
    <property type="match status" value="1"/>
</dbReference>
<evidence type="ECO:0000313" key="8">
    <source>
        <dbReference type="Proteomes" id="UP000094236"/>
    </source>
</evidence>
<dbReference type="GO" id="GO:0016095">
    <property type="term" value="P:polyprenol catabolic process"/>
    <property type="evidence" value="ECO:0007669"/>
    <property type="project" value="UniProtKB-UniRule"/>
</dbReference>
<comment type="subcellular location">
    <subcellularLocation>
        <location evidence="1">Endomembrane system</location>
        <topology evidence="1">Multi-pass membrane protein</topology>
    </subcellularLocation>
    <subcellularLocation>
        <location evidence="5">Endoplasmic reticulum membrane</location>
    </subcellularLocation>
</comment>
<keyword evidence="2 5" id="KW-0812">Transmembrane</keyword>
<evidence type="ECO:0000259" key="6">
    <source>
        <dbReference type="Pfam" id="PF02544"/>
    </source>
</evidence>
<dbReference type="Pfam" id="PF02544">
    <property type="entry name" value="Steroid_dh"/>
    <property type="match status" value="1"/>
</dbReference>
<keyword evidence="5" id="KW-0521">NADP</keyword>
<evidence type="ECO:0000313" key="7">
    <source>
        <dbReference type="EMBL" id="ODV97629.1"/>
    </source>
</evidence>
<protein>
    <recommendedName>
        <fullName evidence="5">Polyprenal reductase</fullName>
        <ecNumber evidence="5">1.3.1.94</ecNumber>
    </recommendedName>
</protein>
<evidence type="ECO:0000256" key="2">
    <source>
        <dbReference type="ARBA" id="ARBA00022692"/>
    </source>
</evidence>
<dbReference type="AlphaFoldDB" id="A0A1E4U0W8"/>
<keyword evidence="5" id="KW-0256">Endoplasmic reticulum</keyword>
<gene>
    <name evidence="7" type="ORF">PACTADRAFT_140345</name>
</gene>
<reference evidence="8" key="1">
    <citation type="submission" date="2016-05" db="EMBL/GenBank/DDBJ databases">
        <title>Comparative genomics of biotechnologically important yeasts.</title>
        <authorList>
            <consortium name="DOE Joint Genome Institute"/>
            <person name="Riley R."/>
            <person name="Haridas S."/>
            <person name="Wolfe K.H."/>
            <person name="Lopes M.R."/>
            <person name="Hittinger C.T."/>
            <person name="Goker M."/>
            <person name="Salamov A."/>
            <person name="Wisecaver J."/>
            <person name="Long T.M."/>
            <person name="Aerts A.L."/>
            <person name="Barry K."/>
            <person name="Choi C."/>
            <person name="Clum A."/>
            <person name="Coughlan A.Y."/>
            <person name="Deshpande S."/>
            <person name="Douglass A.P."/>
            <person name="Hanson S.J."/>
            <person name="Klenk H.-P."/>
            <person name="Labutti K."/>
            <person name="Lapidus A."/>
            <person name="Lindquist E."/>
            <person name="Lipzen A."/>
            <person name="Meier-Kolthoff J.P."/>
            <person name="Ohm R.A."/>
            <person name="Otillar R.P."/>
            <person name="Pangilinan J."/>
            <person name="Peng Y."/>
            <person name="Rokas A."/>
            <person name="Rosa C.A."/>
            <person name="Scheuner C."/>
            <person name="Sibirny A.A."/>
            <person name="Slot J.C."/>
            <person name="Stielow J.B."/>
            <person name="Sun H."/>
            <person name="Kurtzman C.P."/>
            <person name="Blackwell M."/>
            <person name="Grigoriev I.V."/>
            <person name="Jeffries T.W."/>
        </authorList>
    </citation>
    <scope>NUCLEOTIDE SEQUENCE [LARGE SCALE GENOMIC DNA]</scope>
    <source>
        <strain evidence="8">NRRL Y-2460</strain>
    </source>
</reference>
<dbReference type="PANTHER" id="PTHR14624:SF0">
    <property type="entry name" value="POLYPRENOL REDUCTASE"/>
    <property type="match status" value="1"/>
</dbReference>
<evidence type="ECO:0000256" key="4">
    <source>
        <dbReference type="ARBA" id="ARBA00023136"/>
    </source>
</evidence>
<dbReference type="GO" id="GO:0006488">
    <property type="term" value="P:dolichol-linked oligosaccharide biosynthetic process"/>
    <property type="evidence" value="ECO:0007669"/>
    <property type="project" value="UniProtKB-UniRule"/>
</dbReference>
<feature type="transmembrane region" description="Helical" evidence="5">
    <location>
        <begin position="12"/>
        <end position="30"/>
    </location>
</feature>
<dbReference type="Proteomes" id="UP000094236">
    <property type="component" value="Unassembled WGS sequence"/>
</dbReference>
<dbReference type="GO" id="GO:0160198">
    <property type="term" value="F:polyprenal reductase activity"/>
    <property type="evidence" value="ECO:0007669"/>
    <property type="project" value="UniProtKB-EC"/>
</dbReference>
<feature type="transmembrane region" description="Helical" evidence="5">
    <location>
        <begin position="68"/>
        <end position="88"/>
    </location>
</feature>
<sequence length="309" mass="36048">MVYSYLGHLIDIVLINFTSLVLLATLFSLSSEFLKYGKTSTNKEAGKSKFKLDKIVSFLLKLQLPKSWFIHFYVISFICSSLFIIFLISLKNKSLVLGDETLDFLQKFIISPNSIQTPLPYDISLLVLFLNLIQASRRLYECYFNFKPNKFSKINVSHYVVGIFFYFAINVNILIKTIPNFIDESSIIEKKINSKTLFNLRIIFSILLFIIASIDQHINHVHLSKLVKYSIPRFGLFKLCCCAHYFDEILLYLSEFIILMTDRTAFVILVWVLVNLSVSSNETFKFYQKKSKEQGKKYTVRYRIIPLVY</sequence>
<dbReference type="InterPro" id="IPR039698">
    <property type="entry name" value="Dfg10/SRD5A3"/>
</dbReference>
<keyword evidence="5" id="KW-0560">Oxidoreductase</keyword>
<name>A0A1E4U0W8_PACTA</name>
<dbReference type="GO" id="GO:0003865">
    <property type="term" value="F:3-oxo-5-alpha-steroid 4-dehydrogenase activity"/>
    <property type="evidence" value="ECO:0007669"/>
    <property type="project" value="TreeGrafter"/>
</dbReference>
<dbReference type="InterPro" id="IPR001104">
    <property type="entry name" value="3-oxo-5_a-steroid_4-DH_C"/>
</dbReference>
<accession>A0A1E4U0W8</accession>
<dbReference type="EMBL" id="KV454011">
    <property type="protein sequence ID" value="ODV97629.1"/>
    <property type="molecule type" value="Genomic_DNA"/>
</dbReference>
<dbReference type="UniPathway" id="UPA00378"/>
<feature type="transmembrane region" description="Helical" evidence="5">
    <location>
        <begin position="256"/>
        <end position="278"/>
    </location>
</feature>
<dbReference type="PANTHER" id="PTHR14624">
    <property type="entry name" value="DFG10 PROTEIN"/>
    <property type="match status" value="1"/>
</dbReference>
<feature type="domain" description="3-oxo-5-alpha-steroid 4-dehydrogenase C-terminal" evidence="6">
    <location>
        <begin position="195"/>
        <end position="309"/>
    </location>
</feature>
<evidence type="ECO:0000256" key="5">
    <source>
        <dbReference type="RuleBase" id="RU367081"/>
    </source>
</evidence>
<feature type="transmembrane region" description="Helical" evidence="5">
    <location>
        <begin position="196"/>
        <end position="214"/>
    </location>
</feature>
<evidence type="ECO:0000256" key="3">
    <source>
        <dbReference type="ARBA" id="ARBA00022989"/>
    </source>
</evidence>
<evidence type="ECO:0000256" key="1">
    <source>
        <dbReference type="ARBA" id="ARBA00004127"/>
    </source>
</evidence>
<feature type="transmembrane region" description="Helical" evidence="5">
    <location>
        <begin position="156"/>
        <end position="175"/>
    </location>
</feature>
<dbReference type="STRING" id="669874.A0A1E4U0W8"/>
<organism evidence="7 8">
    <name type="scientific">Pachysolen tannophilus NRRL Y-2460</name>
    <dbReference type="NCBI Taxonomy" id="669874"/>
    <lineage>
        <taxon>Eukaryota</taxon>
        <taxon>Fungi</taxon>
        <taxon>Dikarya</taxon>
        <taxon>Ascomycota</taxon>
        <taxon>Saccharomycotina</taxon>
        <taxon>Pichiomycetes</taxon>
        <taxon>Pachysolenaceae</taxon>
        <taxon>Pachysolen</taxon>
    </lineage>
</organism>
<dbReference type="EC" id="1.3.1.94" evidence="5"/>
<keyword evidence="8" id="KW-1185">Reference proteome</keyword>
<comment type="pathway">
    <text evidence="5">Protein modification; protein glycosylation.</text>
</comment>
<keyword evidence="4 5" id="KW-0472">Membrane</keyword>
<comment type="similarity">
    <text evidence="5">Belongs to the steroid 5-alpha reductase family. Polyprenal reductase subfamily.</text>
</comment>
<dbReference type="GO" id="GO:0102389">
    <property type="term" value="F:polyprenol reductase activity"/>
    <property type="evidence" value="ECO:0007669"/>
    <property type="project" value="UniProtKB-UniRule"/>
</dbReference>
<dbReference type="OrthoDB" id="541710at2759"/>
<comment type="catalytic activity">
    <reaction evidence="5">
        <text>a di-trans,poly-cis-dolichal + NADP(+) = a di-trans,poly-cis-polyprenal + NADPH + H(+)</text>
        <dbReference type="Rhea" id="RHEA:80727"/>
        <dbReference type="Rhea" id="RHEA-COMP:19536"/>
        <dbReference type="Rhea" id="RHEA-COMP:19537"/>
        <dbReference type="ChEBI" id="CHEBI:15378"/>
        <dbReference type="ChEBI" id="CHEBI:57783"/>
        <dbReference type="ChEBI" id="CHEBI:58349"/>
        <dbReference type="ChEBI" id="CHEBI:231623"/>
        <dbReference type="ChEBI" id="CHEBI:231637"/>
        <dbReference type="EC" id="1.3.1.94"/>
    </reaction>
    <physiologicalReaction direction="right-to-left" evidence="5">
        <dbReference type="Rhea" id="RHEA:80729"/>
    </physiologicalReaction>
</comment>
<dbReference type="GO" id="GO:0005789">
    <property type="term" value="C:endoplasmic reticulum membrane"/>
    <property type="evidence" value="ECO:0007669"/>
    <property type="project" value="UniProtKB-SubCell"/>
</dbReference>
<keyword evidence="3 5" id="KW-1133">Transmembrane helix</keyword>